<keyword evidence="1" id="KW-0479">Metal-binding</keyword>
<dbReference type="GO" id="GO:0004177">
    <property type="term" value="F:aminopeptidase activity"/>
    <property type="evidence" value="ECO:0007669"/>
    <property type="project" value="UniProtKB-KW"/>
</dbReference>
<keyword evidence="2" id="KW-0645">Protease</keyword>
<accession>A0A7J3I8U1</accession>
<dbReference type="EMBL" id="DTAI01000193">
    <property type="protein sequence ID" value="HGN37184.1"/>
    <property type="molecule type" value="Genomic_DNA"/>
</dbReference>
<dbReference type="Pfam" id="PF26233">
    <property type="entry name" value="NicX"/>
    <property type="match status" value="1"/>
</dbReference>
<proteinExistence type="predicted"/>
<dbReference type="SUPFAM" id="SSF144052">
    <property type="entry name" value="Thermophilic metalloprotease-like"/>
    <property type="match status" value="1"/>
</dbReference>
<dbReference type="InterPro" id="IPR052170">
    <property type="entry name" value="M29_Exopeptidase"/>
</dbReference>
<gene>
    <name evidence="2" type="ORF">ENT87_06525</name>
    <name evidence="3" type="ORF">ENU30_02480</name>
</gene>
<name>A0A7J3I8U1_9CREN</name>
<dbReference type="PANTHER" id="PTHR34448:SF1">
    <property type="entry name" value="BLL6088 PROTEIN"/>
    <property type="match status" value="1"/>
</dbReference>
<evidence type="ECO:0000313" key="3">
    <source>
        <dbReference type="EMBL" id="HGQ17836.1"/>
    </source>
</evidence>
<dbReference type="EMBL" id="DTBZ01000059">
    <property type="protein sequence ID" value="HGQ17836.1"/>
    <property type="molecule type" value="Genomic_DNA"/>
</dbReference>
<keyword evidence="2" id="KW-0031">Aminopeptidase</keyword>
<keyword evidence="2" id="KW-0378">Hydrolase</keyword>
<organism evidence="2">
    <name type="scientific">Ignisphaera aggregans</name>
    <dbReference type="NCBI Taxonomy" id="334771"/>
    <lineage>
        <taxon>Archaea</taxon>
        <taxon>Thermoproteota</taxon>
        <taxon>Thermoprotei</taxon>
        <taxon>Desulfurococcales</taxon>
        <taxon>Desulfurococcaceae</taxon>
        <taxon>Ignisphaera</taxon>
    </lineage>
</organism>
<evidence type="ECO:0000313" key="2">
    <source>
        <dbReference type="EMBL" id="HGN37184.1"/>
    </source>
</evidence>
<reference evidence="2" key="1">
    <citation type="journal article" date="2020" name="mSystems">
        <title>Genome- and Community-Level Interaction Insights into Carbon Utilization and Element Cycling Functions of Hydrothermarchaeota in Hydrothermal Sediment.</title>
        <authorList>
            <person name="Zhou Z."/>
            <person name="Liu Y."/>
            <person name="Xu W."/>
            <person name="Pan J."/>
            <person name="Luo Z.H."/>
            <person name="Li M."/>
        </authorList>
    </citation>
    <scope>NUCLEOTIDE SEQUENCE [LARGE SCALE GENOMIC DNA]</scope>
    <source>
        <strain evidence="2">SpSt-618</strain>
        <strain evidence="3">SpSt-657</strain>
    </source>
</reference>
<evidence type="ECO:0000256" key="1">
    <source>
        <dbReference type="ARBA" id="ARBA00022723"/>
    </source>
</evidence>
<dbReference type="InterPro" id="IPR058739">
    <property type="entry name" value="NicX"/>
</dbReference>
<protein>
    <submittedName>
        <fullName evidence="2">Aminopeptidase</fullName>
    </submittedName>
</protein>
<dbReference type="AlphaFoldDB" id="A0A7J3I8U1"/>
<dbReference type="GO" id="GO:0046872">
    <property type="term" value="F:metal ion binding"/>
    <property type="evidence" value="ECO:0007669"/>
    <property type="project" value="UniProtKB-KW"/>
</dbReference>
<sequence>MDLPRDYVLKFNGEIFRASSIVLTQCLGVRNGETVLIVTDEILRGIGLHIWLCARGLGVEAVYIEMLPRKMHGEEPPRPVAEAMKSADVVIAPTSKSLTHTVAREEATKRGCRVATMPGITEEVFIRTMNVDYSYIHRITEAIGGILDRGSSVRIESSSGTNLTFSIEGRRARRSSGILRNPGDWGNLPGGEAYIAPIEESANGVAVIDGSMAGIGKLANPIKMVFREGSILSIEGGDEARKLEQILSQYGEDARRLGEFGIGTNPGARVSGIVLEDEKVLGTVHIAIGSNFGFGGKIKVPLHLDGVILKPTVYIDGDVIMKEGKLAIEV</sequence>
<dbReference type="PANTHER" id="PTHR34448">
    <property type="entry name" value="AMINOPEPTIDASE"/>
    <property type="match status" value="1"/>
</dbReference>
<comment type="caution">
    <text evidence="2">The sequence shown here is derived from an EMBL/GenBank/DDBJ whole genome shotgun (WGS) entry which is preliminary data.</text>
</comment>
<dbReference type="GO" id="GO:0006508">
    <property type="term" value="P:proteolysis"/>
    <property type="evidence" value="ECO:0007669"/>
    <property type="project" value="InterPro"/>
</dbReference>